<gene>
    <name evidence="1" type="ORF">AVEN_220518_1</name>
</gene>
<dbReference type="AlphaFoldDB" id="A0A4Y2WWP9"/>
<dbReference type="Proteomes" id="UP000499080">
    <property type="component" value="Unassembled WGS sequence"/>
</dbReference>
<reference evidence="1 2" key="1">
    <citation type="journal article" date="2019" name="Sci. Rep.">
        <title>Orb-weaving spider Araneus ventricosus genome elucidates the spidroin gene catalogue.</title>
        <authorList>
            <person name="Kono N."/>
            <person name="Nakamura H."/>
            <person name="Ohtoshi R."/>
            <person name="Moran D.A.P."/>
            <person name="Shinohara A."/>
            <person name="Yoshida Y."/>
            <person name="Fujiwara M."/>
            <person name="Mori M."/>
            <person name="Tomita M."/>
            <person name="Arakawa K."/>
        </authorList>
    </citation>
    <scope>NUCLEOTIDE SEQUENCE [LARGE SCALE GENOMIC DNA]</scope>
</reference>
<accession>A0A4Y2WWP9</accession>
<dbReference type="EMBL" id="BGPR01066373">
    <property type="protein sequence ID" value="GBO40930.1"/>
    <property type="molecule type" value="Genomic_DNA"/>
</dbReference>
<evidence type="ECO:0000313" key="1">
    <source>
        <dbReference type="EMBL" id="GBO40930.1"/>
    </source>
</evidence>
<proteinExistence type="predicted"/>
<feature type="non-terminal residue" evidence="1">
    <location>
        <position position="1"/>
    </location>
</feature>
<protein>
    <submittedName>
        <fullName evidence="1">Uncharacterized protein</fullName>
    </submittedName>
</protein>
<sequence>SSLLGIFTKEGTFSGVEEGARIGLGFLLRGILGSLGRKEEDGLLNFRGFEGFSFLPRGLFKAGGLQSFSLAGVFRLSKQVDWLVRNPWQAPFGKT</sequence>
<organism evidence="1 2">
    <name type="scientific">Araneus ventricosus</name>
    <name type="common">Orbweaver spider</name>
    <name type="synonym">Epeira ventricosa</name>
    <dbReference type="NCBI Taxonomy" id="182803"/>
    <lineage>
        <taxon>Eukaryota</taxon>
        <taxon>Metazoa</taxon>
        <taxon>Ecdysozoa</taxon>
        <taxon>Arthropoda</taxon>
        <taxon>Chelicerata</taxon>
        <taxon>Arachnida</taxon>
        <taxon>Araneae</taxon>
        <taxon>Araneomorphae</taxon>
        <taxon>Entelegynae</taxon>
        <taxon>Araneoidea</taxon>
        <taxon>Araneidae</taxon>
        <taxon>Araneus</taxon>
    </lineage>
</organism>
<keyword evidence="2" id="KW-1185">Reference proteome</keyword>
<evidence type="ECO:0000313" key="2">
    <source>
        <dbReference type="Proteomes" id="UP000499080"/>
    </source>
</evidence>
<comment type="caution">
    <text evidence="1">The sequence shown here is derived from an EMBL/GenBank/DDBJ whole genome shotgun (WGS) entry which is preliminary data.</text>
</comment>
<name>A0A4Y2WWP9_ARAVE</name>